<name>A0AAD4VEU6_PRUDU</name>
<evidence type="ECO:0000313" key="2">
    <source>
        <dbReference type="Proteomes" id="UP001054821"/>
    </source>
</evidence>
<organism evidence="1 2">
    <name type="scientific">Prunus dulcis</name>
    <name type="common">Almond</name>
    <name type="synonym">Amygdalus dulcis</name>
    <dbReference type="NCBI Taxonomy" id="3755"/>
    <lineage>
        <taxon>Eukaryota</taxon>
        <taxon>Viridiplantae</taxon>
        <taxon>Streptophyta</taxon>
        <taxon>Embryophyta</taxon>
        <taxon>Tracheophyta</taxon>
        <taxon>Spermatophyta</taxon>
        <taxon>Magnoliopsida</taxon>
        <taxon>eudicotyledons</taxon>
        <taxon>Gunneridae</taxon>
        <taxon>Pentapetalae</taxon>
        <taxon>rosids</taxon>
        <taxon>fabids</taxon>
        <taxon>Rosales</taxon>
        <taxon>Rosaceae</taxon>
        <taxon>Amygdaloideae</taxon>
        <taxon>Amygdaleae</taxon>
        <taxon>Prunus</taxon>
    </lineage>
</organism>
<comment type="caution">
    <text evidence="1">The sequence shown here is derived from an EMBL/GenBank/DDBJ whole genome shotgun (WGS) entry which is preliminary data.</text>
</comment>
<accession>A0AAD4VEU6</accession>
<sequence length="105" mass="11685">MVLSNSDIVMLSKLVSTFFVKPPYSSNIGPMPSKLSSTLSIACQLPFFTMTPHTSNSFVNNQITLVFTPLGSFHGYDLTIPTSYFLVRNHVFFLVTTQIKVPTYA</sequence>
<proteinExistence type="predicted"/>
<dbReference type="AlphaFoldDB" id="A0AAD4VEU6"/>
<gene>
    <name evidence="1" type="ORF">L3X38_032288</name>
</gene>
<protein>
    <submittedName>
        <fullName evidence="1">Uncharacterized protein</fullName>
    </submittedName>
</protein>
<reference evidence="1 2" key="1">
    <citation type="journal article" date="2022" name="G3 (Bethesda)">
        <title>Whole-genome sequence and methylome profiling of the almond [Prunus dulcis (Mill.) D.A. Webb] cultivar 'Nonpareil'.</title>
        <authorList>
            <person name="D'Amico-Willman K.M."/>
            <person name="Ouma W.Z."/>
            <person name="Meulia T."/>
            <person name="Sideli G.M."/>
            <person name="Gradziel T.M."/>
            <person name="Fresnedo-Ramirez J."/>
        </authorList>
    </citation>
    <scope>NUCLEOTIDE SEQUENCE [LARGE SCALE GENOMIC DNA]</scope>
    <source>
        <strain evidence="1">Clone GOH B32 T37-40</strain>
    </source>
</reference>
<dbReference type="Proteomes" id="UP001054821">
    <property type="component" value="Chromosome 6"/>
</dbReference>
<keyword evidence="2" id="KW-1185">Reference proteome</keyword>
<dbReference type="EMBL" id="JAJFAZ020000006">
    <property type="protein sequence ID" value="KAI5323216.1"/>
    <property type="molecule type" value="Genomic_DNA"/>
</dbReference>
<evidence type="ECO:0000313" key="1">
    <source>
        <dbReference type="EMBL" id="KAI5323216.1"/>
    </source>
</evidence>